<feature type="compositionally biased region" description="Basic and acidic residues" evidence="7">
    <location>
        <begin position="314"/>
        <end position="325"/>
    </location>
</feature>
<dbReference type="GO" id="GO:0032934">
    <property type="term" value="F:sterol binding"/>
    <property type="evidence" value="ECO:0007669"/>
    <property type="project" value="TreeGrafter"/>
</dbReference>
<feature type="compositionally biased region" description="Acidic residues" evidence="7">
    <location>
        <begin position="963"/>
        <end position="985"/>
    </location>
</feature>
<feature type="compositionally biased region" description="Basic and acidic residues" evidence="7">
    <location>
        <begin position="1"/>
        <end position="12"/>
    </location>
</feature>
<evidence type="ECO:0000313" key="11">
    <source>
        <dbReference type="Proteomes" id="UP000002866"/>
    </source>
</evidence>
<accession>I2H7X2</accession>
<dbReference type="SMART" id="SM00568">
    <property type="entry name" value="GRAM"/>
    <property type="match status" value="1"/>
</dbReference>
<dbReference type="PROSITE" id="PS51778">
    <property type="entry name" value="VAST"/>
    <property type="match status" value="2"/>
</dbReference>
<evidence type="ECO:0000256" key="5">
    <source>
        <dbReference type="ARBA" id="ARBA00023136"/>
    </source>
</evidence>
<feature type="compositionally biased region" description="Low complexity" evidence="7">
    <location>
        <begin position="1042"/>
        <end position="1056"/>
    </location>
</feature>
<keyword evidence="4 8" id="KW-1133">Transmembrane helix</keyword>
<dbReference type="Pfam" id="PF16016">
    <property type="entry name" value="VASt"/>
    <property type="match status" value="2"/>
</dbReference>
<dbReference type="InterPro" id="IPR031968">
    <property type="entry name" value="VASt"/>
</dbReference>
<dbReference type="Proteomes" id="UP000002866">
    <property type="component" value="Chromosome 8"/>
</dbReference>
<dbReference type="GO" id="GO:0120015">
    <property type="term" value="F:sterol transfer activity"/>
    <property type="evidence" value="ECO:0007669"/>
    <property type="project" value="TreeGrafter"/>
</dbReference>
<comment type="similarity">
    <text evidence="2">Belongs to the YSP2 family.</text>
</comment>
<feature type="domain" description="VASt" evidence="9">
    <location>
        <begin position="1311"/>
        <end position="1480"/>
    </location>
</feature>
<evidence type="ECO:0000256" key="4">
    <source>
        <dbReference type="ARBA" id="ARBA00022989"/>
    </source>
</evidence>
<feature type="region of interest" description="Disordered" evidence="7">
    <location>
        <begin position="765"/>
        <end position="785"/>
    </location>
</feature>
<dbReference type="EMBL" id="HE806323">
    <property type="protein sequence ID" value="CCH62474.1"/>
    <property type="molecule type" value="Genomic_DNA"/>
</dbReference>
<evidence type="ECO:0000256" key="2">
    <source>
        <dbReference type="ARBA" id="ARBA00006582"/>
    </source>
</evidence>
<feature type="compositionally biased region" description="Basic residues" evidence="7">
    <location>
        <begin position="14"/>
        <end position="28"/>
    </location>
</feature>
<feature type="compositionally biased region" description="Low complexity" evidence="7">
    <location>
        <begin position="100"/>
        <end position="109"/>
    </location>
</feature>
<reference evidence="10 11" key="1">
    <citation type="journal article" date="2011" name="Proc. Natl. Acad. Sci. U.S.A.">
        <title>Evolutionary erosion of yeast sex chromosomes by mating-type switching accidents.</title>
        <authorList>
            <person name="Gordon J.L."/>
            <person name="Armisen D."/>
            <person name="Proux-Wera E."/>
            <person name="Oheigeartaigh S.S."/>
            <person name="Byrne K.P."/>
            <person name="Wolfe K.H."/>
        </authorList>
    </citation>
    <scope>NUCLEOTIDE SEQUENCE [LARGE SCALE GENOMIC DNA]</scope>
    <source>
        <strain evidence="11">ATCC 34711 / CBS 6284 / DSM 70876 / NBRC 10599 / NRRL Y-10934 / UCD 77-7</strain>
    </source>
</reference>
<dbReference type="GO" id="GO:0005789">
    <property type="term" value="C:endoplasmic reticulum membrane"/>
    <property type="evidence" value="ECO:0007669"/>
    <property type="project" value="UniProtKB-SubCell"/>
</dbReference>
<evidence type="ECO:0000256" key="8">
    <source>
        <dbReference type="SAM" id="Phobius"/>
    </source>
</evidence>
<feature type="domain" description="VASt" evidence="9">
    <location>
        <begin position="1085"/>
        <end position="1255"/>
    </location>
</feature>
<dbReference type="InterPro" id="IPR051482">
    <property type="entry name" value="Cholesterol_transport"/>
</dbReference>
<feature type="compositionally biased region" description="Basic and acidic residues" evidence="7">
    <location>
        <begin position="986"/>
        <end position="1002"/>
    </location>
</feature>
<dbReference type="PANTHER" id="PTHR23319:SF36">
    <property type="entry name" value="MEMBRANE-ANCHORED LIPID-BINDING PROTEIN LAM4-RELATED"/>
    <property type="match status" value="1"/>
</dbReference>
<dbReference type="GO" id="GO:0005886">
    <property type="term" value="C:plasma membrane"/>
    <property type="evidence" value="ECO:0007669"/>
    <property type="project" value="TreeGrafter"/>
</dbReference>
<dbReference type="CDD" id="cd13220">
    <property type="entry name" value="PH-GRAM_GRAMDC"/>
    <property type="match status" value="1"/>
</dbReference>
<feature type="region of interest" description="Disordered" evidence="7">
    <location>
        <begin position="605"/>
        <end position="629"/>
    </location>
</feature>
<feature type="compositionally biased region" description="Polar residues" evidence="7">
    <location>
        <begin position="697"/>
        <end position="716"/>
    </location>
</feature>
<dbReference type="RefSeq" id="XP_004181993.1">
    <property type="nucleotide sequence ID" value="XM_004181945.1"/>
</dbReference>
<feature type="compositionally biased region" description="Polar residues" evidence="7">
    <location>
        <begin position="679"/>
        <end position="690"/>
    </location>
</feature>
<dbReference type="GO" id="GO:0032541">
    <property type="term" value="C:cortical endoplasmic reticulum"/>
    <property type="evidence" value="ECO:0007669"/>
    <property type="project" value="TreeGrafter"/>
</dbReference>
<evidence type="ECO:0000256" key="6">
    <source>
        <dbReference type="ARBA" id="ARBA00037847"/>
    </source>
</evidence>
<organism evidence="10 11">
    <name type="scientific">Henningerozyma blattae (strain ATCC 34711 / CBS 6284 / DSM 70876 / NBRC 10599 / NRRL Y-10934 / UCD 77-7)</name>
    <name type="common">Yeast</name>
    <name type="synonym">Tetrapisispora blattae</name>
    <dbReference type="NCBI Taxonomy" id="1071380"/>
    <lineage>
        <taxon>Eukaryota</taxon>
        <taxon>Fungi</taxon>
        <taxon>Dikarya</taxon>
        <taxon>Ascomycota</taxon>
        <taxon>Saccharomycotina</taxon>
        <taxon>Saccharomycetes</taxon>
        <taxon>Saccharomycetales</taxon>
        <taxon>Saccharomycetaceae</taxon>
        <taxon>Henningerozyma</taxon>
    </lineage>
</organism>
<sequence length="1708" mass="192093">MHITRSKSDGHLFKFLKHKHPKKNKSKIKNNSSPNGMDNNANDDSLLDNNGPATLNEERLKELQRRHSTSSKRKKRKQNVSIRPSTSSSRSRTRSRSRSRSNVQDSSFSKESIQKDATKSTSFDLPEISSVYNSSLKRRSLQNSTQGLDKFLNKHTREKPSEKLTLMNTNTSNTLGVSNILVSLDDHSDLNVSDTKSKDNSTIMAKDNSSTIVKDGAIIDKRHTSMLLTQMTKTTTLKSISTLNNLNSNGNTTVNHEEHTEDHSGIMNTLMSITHNATSHLPKIIVRNFDNSNQLDDTFDFETNSIKGNVNDNDNDKHNDNDNDSKNNMQPIESNKKDMGDLKDIQNDLQHETVIHSSLNVISRSNSFLRHLDFLLSTPASNGSSKLKEQNLLIDTNLKDTTTTTTTATPKANTIGKESTTSKIKFESIKDNSNNDTEITVNDDIVITPIEDPPSFSTFGKGNLSLQDLSVDTEYQHANIRLPSLMNDHDQVHPNSALNSNNNSNRNSLINANTANLKSRMNSNQNATTIPNSKIRHSFEDVQSKRFSGSSFSRFKGINEENCLPSKISSNNQMVVSNSNPDLKKPKLRPLSRSAVSETNLVEFRSRSKTVPANSSKRESNFSEPNLIPNLNITNDISSEISSLYHSDNEDEQIQFNIRNKKNLTKRYNTFDTKRTVPINPNTKRYSSYSNEEDLYKNSSPSNSIQNLTSLNNGNATDALMMDERKSRRSSKNFLMPRSLSPSTSLSVKNLHSFGLAKSKQLYNNPLHLNPNTNSNSLPINDDSSRPKISTSLSNTMDPALNIPLCDGNVKFKNIDYASEKKNSSFHSFFKNINGISPDEKLIIDITCALSRDILQQGKMYITDRNICFNANILGWVSTIVIPFTDIVQIKKKMTAGIFPNAIVIDTLETKYVFASFISRDSVFDLITDVWNQIILGRRRSNLSSARHHEGNDIDSKMSVDSYDSDSDYSSENDYSTDTDTDLENSDDKLNKTNNNLEDRNELSNLNSDDDGYNEDDSDVEIETDMTSSDIDDEKPNVSTLNHSNNGNSSKSRSNSATTKTKDDTSNYGPIKHSPTTHPYKPTPNDRQVINATFNYPMGIVSNMILGDNVDYYHEILNDQKNFDFSTIPKIIISKNRDFSYVKPLSVPMGPSKTNCLINEVLDHYDLSDYIQMTQISKTPDVPSGNAFYVKSRYLFTWGPNNTTKLEAYSTVEWTGKSWLKSAIEKGTYEGVKETGQETVKSMERILKTASKSSTGNSKNSTSKAATSRPRKSKSVSKESKRESDNTFNGLPCMEPKTHLPTEHSYQKEKDDTIIEENVNINAPLGTVFQILYGKDTSYYTNILKAQGNLKISKIEPFSDKNNNMREYSYIKPLSNSLGPKQTTCSITEKLEHMDLNKYIRVRTIVKTPDVPSGNNFSIHVKTLLTWGPNNTTNLDMYTSVIWTGRSFLKSAIERGSIDGQKESAKILLKELKSIIATAKVTKPVAASQRKKNKSSSRSVEPTPQPQVLPVSEDISSQMGLESSNVESSQAPTSSNSSFLTPIIDNLFGDLDIFSISGILKIILSVITFISLIRYFFVGKKNDFEIVKPGRMVMNGVEYNFVPNVKTLYRIYEEDVRRSVKSNYDGHNLIEETEGGIWEWIHDRGYGGYEPFTEKEIDRKNSTQGRIVGQNALQHYKIKKHKYQQLKESIRIAELQLDELKEKLSQLE</sequence>
<feature type="region of interest" description="Disordered" evidence="7">
    <location>
        <begin position="1"/>
        <end position="119"/>
    </location>
</feature>
<protein>
    <recommendedName>
        <fullName evidence="9">VASt domain-containing protein</fullName>
    </recommendedName>
</protein>
<feature type="compositionally biased region" description="Acidic residues" evidence="7">
    <location>
        <begin position="1008"/>
        <end position="1024"/>
    </location>
</feature>
<feature type="compositionally biased region" description="Low complexity" evidence="7">
    <location>
        <begin position="81"/>
        <end position="90"/>
    </location>
</feature>
<dbReference type="OrthoDB" id="2162691at2759"/>
<gene>
    <name evidence="10" type="primary">TBLA0H01880</name>
    <name evidence="10" type="ORF">TBLA_0H01880</name>
</gene>
<feature type="compositionally biased region" description="Polar residues" evidence="7">
    <location>
        <begin position="770"/>
        <end position="779"/>
    </location>
</feature>
<dbReference type="HOGENOM" id="CLU_002908_0_0_1"/>
<feature type="region of interest" description="Disordered" evidence="7">
    <location>
        <begin position="1249"/>
        <end position="1304"/>
    </location>
</feature>
<dbReference type="PANTHER" id="PTHR23319">
    <property type="entry name" value="GRAM DOMAIN CONTAINING 1B, ISOFORM E"/>
    <property type="match status" value="1"/>
</dbReference>
<feature type="region of interest" description="Disordered" evidence="7">
    <location>
        <begin position="1487"/>
        <end position="1511"/>
    </location>
</feature>
<feature type="compositionally biased region" description="Basic and acidic residues" evidence="7">
    <location>
        <begin position="947"/>
        <end position="958"/>
    </location>
</feature>
<feature type="compositionally biased region" description="Basic residues" evidence="7">
    <location>
        <begin position="66"/>
        <end position="78"/>
    </location>
</feature>
<feature type="region of interest" description="Disordered" evidence="7">
    <location>
        <begin position="676"/>
        <end position="745"/>
    </location>
</feature>
<feature type="compositionally biased region" description="Basic and acidic residues" evidence="7">
    <location>
        <begin position="1276"/>
        <end position="1285"/>
    </location>
</feature>
<proteinExistence type="inferred from homology"/>
<keyword evidence="3 8" id="KW-0812">Transmembrane</keyword>
<dbReference type="eggNOG" id="KOG1032">
    <property type="taxonomic scope" value="Eukaryota"/>
</dbReference>
<evidence type="ECO:0000256" key="7">
    <source>
        <dbReference type="SAM" id="MobiDB-lite"/>
    </source>
</evidence>
<feature type="region of interest" description="Disordered" evidence="7">
    <location>
        <begin position="304"/>
        <end position="339"/>
    </location>
</feature>
<evidence type="ECO:0000313" key="10">
    <source>
        <dbReference type="EMBL" id="CCH62474.1"/>
    </source>
</evidence>
<keyword evidence="5 8" id="KW-0472">Membrane</keyword>
<dbReference type="InterPro" id="IPR004182">
    <property type="entry name" value="GRAM"/>
</dbReference>
<dbReference type="GO" id="GO:0005739">
    <property type="term" value="C:mitochondrion"/>
    <property type="evidence" value="ECO:0007669"/>
    <property type="project" value="TreeGrafter"/>
</dbReference>
<dbReference type="Gene3D" id="2.30.29.30">
    <property type="entry name" value="Pleckstrin-homology domain (PH domain)/Phosphotyrosine-binding domain (PTB)"/>
    <property type="match status" value="1"/>
</dbReference>
<dbReference type="FunCoup" id="I2H7X2">
    <property type="interactions" value="59"/>
</dbReference>
<evidence type="ECO:0000256" key="3">
    <source>
        <dbReference type="ARBA" id="ARBA00022692"/>
    </source>
</evidence>
<name>I2H7X2_HENB6</name>
<dbReference type="InterPro" id="IPR011993">
    <property type="entry name" value="PH-like_dom_sf"/>
</dbReference>
<dbReference type="GO" id="GO:0140268">
    <property type="term" value="C:endoplasmic reticulum-plasma membrane contact site"/>
    <property type="evidence" value="ECO:0007669"/>
    <property type="project" value="TreeGrafter"/>
</dbReference>
<comment type="subcellular location">
    <subcellularLocation>
        <location evidence="6">Endomembrane system</location>
        <topology evidence="6">Single-pass membrane protein</topology>
    </subcellularLocation>
    <subcellularLocation>
        <location evidence="1">Endoplasmic reticulum membrane</location>
    </subcellularLocation>
</comment>
<dbReference type="InParanoid" id="I2H7X2"/>
<feature type="region of interest" description="Disordered" evidence="7">
    <location>
        <begin position="946"/>
        <end position="1085"/>
    </location>
</feature>
<feature type="compositionally biased region" description="Low complexity" evidence="7">
    <location>
        <begin position="1249"/>
        <end position="1265"/>
    </location>
</feature>
<feature type="compositionally biased region" description="Basic and acidic residues" evidence="7">
    <location>
        <begin position="56"/>
        <end position="65"/>
    </location>
</feature>
<dbReference type="GeneID" id="14497631"/>
<keyword evidence="11" id="KW-1185">Reference proteome</keyword>
<feature type="compositionally biased region" description="Low complexity" evidence="7">
    <location>
        <begin position="29"/>
        <end position="50"/>
    </location>
</feature>
<dbReference type="GO" id="GO:0032366">
    <property type="term" value="P:intracellular sterol transport"/>
    <property type="evidence" value="ECO:0007669"/>
    <property type="project" value="TreeGrafter"/>
</dbReference>
<evidence type="ECO:0000259" key="9">
    <source>
        <dbReference type="PROSITE" id="PS51778"/>
    </source>
</evidence>
<dbReference type="KEGG" id="tbl:TBLA_0H01880"/>
<dbReference type="Pfam" id="PF02893">
    <property type="entry name" value="GRAM"/>
    <property type="match status" value="1"/>
</dbReference>
<evidence type="ECO:0000256" key="1">
    <source>
        <dbReference type="ARBA" id="ARBA00004586"/>
    </source>
</evidence>
<feature type="transmembrane region" description="Helical" evidence="8">
    <location>
        <begin position="1553"/>
        <end position="1577"/>
    </location>
</feature>